<sequence length="311" mass="34617">MKIRSLGVLVLTLSLLIASCRPDDGGSTTPVANDRTEQQVIDDAALVEYLNTHYYNATTFDGSGGFTIEDIDIMELPKDDDDNYLPLPDPDNNNLLIEDVEEIATTFLDVDYKYYILRLGQNGGGESPKFSDDIRVRYSGNLEDGTIFDSAVTPVEFDMTNVIQGWNRVMPQYNTAESFEIIGGEVIYTNYGLGVMFLPSGLSYFATPPFGVPAYANLVFKFELLQFEENDHDNDGIPSYLEDLDLDLNLFTDDTDENSVPNYIDNDDDGDGVLTINEDENGDGDPTNDIGENGIPRYLDPEETDSFETED</sequence>
<evidence type="ECO:0000259" key="7">
    <source>
        <dbReference type="PROSITE" id="PS50059"/>
    </source>
</evidence>
<dbReference type="PROSITE" id="PS50059">
    <property type="entry name" value="FKBP_PPIASE"/>
    <property type="match status" value="1"/>
</dbReference>
<gene>
    <name evidence="8" type="ORF">RM697_12430</name>
</gene>
<dbReference type="Gene3D" id="3.10.50.40">
    <property type="match status" value="1"/>
</dbReference>
<reference evidence="8 9" key="1">
    <citation type="submission" date="2023-09" db="EMBL/GenBank/DDBJ databases">
        <authorList>
            <person name="Rey-Velasco X."/>
        </authorList>
    </citation>
    <scope>NUCLEOTIDE SEQUENCE [LARGE SCALE GENOMIC DNA]</scope>
    <source>
        <strain evidence="8 9">W332</strain>
    </source>
</reference>
<protein>
    <recommendedName>
        <fullName evidence="4">Peptidyl-prolyl cis-trans isomerase</fullName>
        <ecNumber evidence="4">5.2.1.8</ecNumber>
    </recommendedName>
</protein>
<evidence type="ECO:0000313" key="8">
    <source>
        <dbReference type="EMBL" id="MDT0559461.1"/>
    </source>
</evidence>
<proteinExistence type="inferred from homology"/>
<feature type="signal peptide" evidence="6">
    <location>
        <begin position="1"/>
        <end position="20"/>
    </location>
</feature>
<evidence type="ECO:0000256" key="2">
    <source>
        <dbReference type="ARBA" id="ARBA00023110"/>
    </source>
</evidence>
<name>A0ABU2YMR8_9FLAO</name>
<feature type="region of interest" description="Disordered" evidence="5">
    <location>
        <begin position="256"/>
        <end position="311"/>
    </location>
</feature>
<dbReference type="GO" id="GO:0003755">
    <property type="term" value="F:peptidyl-prolyl cis-trans isomerase activity"/>
    <property type="evidence" value="ECO:0007669"/>
    <property type="project" value="UniProtKB-EC"/>
</dbReference>
<evidence type="ECO:0000256" key="4">
    <source>
        <dbReference type="RuleBase" id="RU003915"/>
    </source>
</evidence>
<keyword evidence="2 3" id="KW-0697">Rotamase</keyword>
<comment type="caution">
    <text evidence="8">The sequence shown here is derived from an EMBL/GenBank/DDBJ whole genome shotgun (WGS) entry which is preliminary data.</text>
</comment>
<keyword evidence="6" id="KW-0732">Signal</keyword>
<accession>A0ABU2YMR8</accession>
<dbReference type="EC" id="5.2.1.8" evidence="4"/>
<evidence type="ECO:0000256" key="3">
    <source>
        <dbReference type="PROSITE-ProRule" id="PRU00277"/>
    </source>
</evidence>
<feature type="chain" id="PRO_5045960921" description="Peptidyl-prolyl cis-trans isomerase" evidence="6">
    <location>
        <begin position="21"/>
        <end position="311"/>
    </location>
</feature>
<feature type="domain" description="PPIase FKBP-type" evidence="7">
    <location>
        <begin position="131"/>
        <end position="228"/>
    </location>
</feature>
<dbReference type="Proteomes" id="UP001259492">
    <property type="component" value="Unassembled WGS sequence"/>
</dbReference>
<evidence type="ECO:0000256" key="6">
    <source>
        <dbReference type="SAM" id="SignalP"/>
    </source>
</evidence>
<feature type="compositionally biased region" description="Acidic residues" evidence="5">
    <location>
        <begin position="265"/>
        <end position="283"/>
    </location>
</feature>
<evidence type="ECO:0000256" key="1">
    <source>
        <dbReference type="ARBA" id="ARBA00000971"/>
    </source>
</evidence>
<dbReference type="PROSITE" id="PS51257">
    <property type="entry name" value="PROKAR_LIPOPROTEIN"/>
    <property type="match status" value="1"/>
</dbReference>
<feature type="compositionally biased region" description="Acidic residues" evidence="5">
    <location>
        <begin position="301"/>
        <end position="311"/>
    </location>
</feature>
<dbReference type="Pfam" id="PF00254">
    <property type="entry name" value="FKBP_C"/>
    <property type="match status" value="1"/>
</dbReference>
<keyword evidence="3 4" id="KW-0413">Isomerase</keyword>
<keyword evidence="9" id="KW-1185">Reference proteome</keyword>
<organism evidence="8 9">
    <name type="scientific">Microcosmobacter mediterraneus</name>
    <dbReference type="NCBI Taxonomy" id="3075607"/>
    <lineage>
        <taxon>Bacteria</taxon>
        <taxon>Pseudomonadati</taxon>
        <taxon>Bacteroidota</taxon>
        <taxon>Flavobacteriia</taxon>
        <taxon>Flavobacteriales</taxon>
        <taxon>Flavobacteriaceae</taxon>
        <taxon>Microcosmobacter</taxon>
    </lineage>
</organism>
<evidence type="ECO:0000313" key="9">
    <source>
        <dbReference type="Proteomes" id="UP001259492"/>
    </source>
</evidence>
<dbReference type="SUPFAM" id="SSF54534">
    <property type="entry name" value="FKBP-like"/>
    <property type="match status" value="1"/>
</dbReference>
<dbReference type="RefSeq" id="WP_311428225.1">
    <property type="nucleotide sequence ID" value="NZ_JAVRIA010000008.1"/>
</dbReference>
<comment type="similarity">
    <text evidence="4">Belongs to the FKBP-type PPIase family.</text>
</comment>
<dbReference type="InterPro" id="IPR001179">
    <property type="entry name" value="PPIase_FKBP_dom"/>
</dbReference>
<evidence type="ECO:0000256" key="5">
    <source>
        <dbReference type="SAM" id="MobiDB-lite"/>
    </source>
</evidence>
<comment type="catalytic activity">
    <reaction evidence="1 3 4">
        <text>[protein]-peptidylproline (omega=180) = [protein]-peptidylproline (omega=0)</text>
        <dbReference type="Rhea" id="RHEA:16237"/>
        <dbReference type="Rhea" id="RHEA-COMP:10747"/>
        <dbReference type="Rhea" id="RHEA-COMP:10748"/>
        <dbReference type="ChEBI" id="CHEBI:83833"/>
        <dbReference type="ChEBI" id="CHEBI:83834"/>
        <dbReference type="EC" id="5.2.1.8"/>
    </reaction>
</comment>
<dbReference type="InterPro" id="IPR046357">
    <property type="entry name" value="PPIase_dom_sf"/>
</dbReference>
<dbReference type="EMBL" id="JAVRIA010000008">
    <property type="protein sequence ID" value="MDT0559461.1"/>
    <property type="molecule type" value="Genomic_DNA"/>
</dbReference>